<dbReference type="EMBL" id="QSFS01000002">
    <property type="protein sequence ID" value="RHA72255.1"/>
    <property type="molecule type" value="Genomic_DNA"/>
</dbReference>
<feature type="transmembrane region" description="Helical" evidence="1">
    <location>
        <begin position="142"/>
        <end position="162"/>
    </location>
</feature>
<feature type="transmembrane region" description="Helical" evidence="1">
    <location>
        <begin position="61"/>
        <end position="78"/>
    </location>
</feature>
<evidence type="ECO:0000313" key="5">
    <source>
        <dbReference type="Proteomes" id="UP000283630"/>
    </source>
</evidence>
<keyword evidence="1" id="KW-0472">Membrane</keyword>
<evidence type="ECO:0000313" key="6">
    <source>
        <dbReference type="Proteomes" id="UP000284742"/>
    </source>
</evidence>
<comment type="caution">
    <text evidence="2">The sequence shown here is derived from an EMBL/GenBank/DDBJ whole genome shotgun (WGS) entry which is preliminary data.</text>
</comment>
<evidence type="ECO:0000256" key="1">
    <source>
        <dbReference type="SAM" id="Phobius"/>
    </source>
</evidence>
<sequence length="215" mass="24501">MNKFLNNTRSTENEIPVSRKIRNTILILCLGIVLGTFSKFLDNTASNALPFIFEYLDVRNFLGRFAVWLLIALCIAIYSRSSLRASLNVFVFFVGMVSSYYIYSNYVAGFLPKSYAMIWVGFTAISPFLAFICWYAKGESKISFMLSVIIIAILFNFTFIYGWIYFDVYSILEVIVFCCGLVALKRNTIKETAYMILSAVVIAVILNLLVPFHFS</sequence>
<dbReference type="Proteomes" id="UP000284742">
    <property type="component" value="Unassembled WGS sequence"/>
</dbReference>
<dbReference type="Proteomes" id="UP000283630">
    <property type="component" value="Unassembled WGS sequence"/>
</dbReference>
<feature type="transmembrane region" description="Helical" evidence="1">
    <location>
        <begin position="196"/>
        <end position="214"/>
    </location>
</feature>
<gene>
    <name evidence="4" type="ORF">DW860_03835</name>
    <name evidence="3" type="ORF">DW924_02820</name>
    <name evidence="2" type="ORF">DWX53_03780</name>
</gene>
<keyword evidence="1" id="KW-1133">Transmembrane helix</keyword>
<feature type="transmembrane region" description="Helical" evidence="1">
    <location>
        <begin position="21"/>
        <end position="41"/>
    </location>
</feature>
<name>A0A412MFQ3_9FIRM</name>
<evidence type="ECO:0000313" key="3">
    <source>
        <dbReference type="EMBL" id="RHA72255.1"/>
    </source>
</evidence>
<accession>A0A412MFQ3</accession>
<proteinExistence type="predicted"/>
<dbReference type="EMBL" id="QSHK01000002">
    <property type="protein sequence ID" value="RHC09478.1"/>
    <property type="molecule type" value="Genomic_DNA"/>
</dbReference>
<feature type="transmembrane region" description="Helical" evidence="1">
    <location>
        <begin position="168"/>
        <end position="184"/>
    </location>
</feature>
<dbReference type="EMBL" id="QRWH01000003">
    <property type="protein sequence ID" value="RGT10555.1"/>
    <property type="molecule type" value="Genomic_DNA"/>
</dbReference>
<dbReference type="RefSeq" id="WP_117682604.1">
    <property type="nucleotide sequence ID" value="NZ_JAAITG010000003.1"/>
</dbReference>
<evidence type="ECO:0000313" key="7">
    <source>
        <dbReference type="Proteomes" id="UP000285642"/>
    </source>
</evidence>
<feature type="transmembrane region" description="Helical" evidence="1">
    <location>
        <begin position="115"/>
        <end position="135"/>
    </location>
</feature>
<dbReference type="AlphaFoldDB" id="A0A412MFQ3"/>
<evidence type="ECO:0000313" key="2">
    <source>
        <dbReference type="EMBL" id="RGT10555.1"/>
    </source>
</evidence>
<protein>
    <submittedName>
        <fullName evidence="2">Uncharacterized protein</fullName>
    </submittedName>
</protein>
<reference evidence="5 6" key="1">
    <citation type="submission" date="2018-08" db="EMBL/GenBank/DDBJ databases">
        <title>A genome reference for cultivated species of the human gut microbiota.</title>
        <authorList>
            <person name="Zou Y."/>
            <person name="Xue W."/>
            <person name="Luo G."/>
        </authorList>
    </citation>
    <scope>NUCLEOTIDE SEQUENCE [LARGE SCALE GENOMIC DNA]</scope>
    <source>
        <strain evidence="2 5">AF19-4AC</strain>
        <strain evidence="4 6">AM37-5</strain>
        <strain evidence="3 7">AM42-8</strain>
    </source>
</reference>
<evidence type="ECO:0000313" key="4">
    <source>
        <dbReference type="EMBL" id="RHC09478.1"/>
    </source>
</evidence>
<organism evidence="2 5">
    <name type="scientific">Dorea formicigenerans</name>
    <dbReference type="NCBI Taxonomy" id="39486"/>
    <lineage>
        <taxon>Bacteria</taxon>
        <taxon>Bacillati</taxon>
        <taxon>Bacillota</taxon>
        <taxon>Clostridia</taxon>
        <taxon>Lachnospirales</taxon>
        <taxon>Lachnospiraceae</taxon>
        <taxon>Dorea</taxon>
    </lineage>
</organism>
<keyword evidence="1" id="KW-0812">Transmembrane</keyword>
<dbReference type="Proteomes" id="UP000285642">
    <property type="component" value="Unassembled WGS sequence"/>
</dbReference>
<feature type="transmembrane region" description="Helical" evidence="1">
    <location>
        <begin position="85"/>
        <end position="103"/>
    </location>
</feature>